<dbReference type="GO" id="GO:0071709">
    <property type="term" value="P:membrane assembly"/>
    <property type="evidence" value="ECO:0007669"/>
    <property type="project" value="InterPro"/>
</dbReference>
<evidence type="ECO:0000259" key="9">
    <source>
        <dbReference type="PROSITE" id="PS51779"/>
    </source>
</evidence>
<evidence type="ECO:0000256" key="4">
    <source>
        <dbReference type="ARBA" id="ARBA00022729"/>
    </source>
</evidence>
<keyword evidence="6" id="KW-0472">Membrane</keyword>
<feature type="domain" description="POTRA" evidence="9">
    <location>
        <begin position="240"/>
        <end position="317"/>
    </location>
</feature>
<sequence length="895" mass="101825">MTSNFRPFALMLICACLFSFLLPGEQRFAHAQSGQAIKLVVLPFEINAAPDLEYLQESLPELLRDRLRDNGFEVHPGDQTIQLLRAQELTELDLASARDLALLSASAHSIYGSFNQIGENISLDVRMVEAFGLRPAKSFFVVREGLINLLPAVDELVERITRELRQVETIARIEVEGNQTLGSDVVLLRIRSQRGDIYDPQVVNEDVRRLFDLGFFDDISIRVEDGPEGKVLTFVVAERPRIQAISVLGAKEIKEGDILKAITTRTGSIINPRILSDDLGKIRELYRQKGYYLAQVDYSLEQTDPRQARLNITIDEGNRLFIRDIRIEGAHSLSERELKNELVLGERGLFSWLTGTGILREELLERDAAALEAYYANRGFLDARVGQPEVEYLEEGIRITFKVEEGPRYKVGTIAFRGDLLEPEEQLMNLINLDDLQAKNAFFDRSVLRQDLQRLADHYTEYGYAFAQSDAQLDIQRDELLVNVVYVLDKGSLVYIRRVMIEGNTKTRDNVIRREMRLGDGDLFSGSQLARSNERLVRLDFFELVDIETLATPNPSELDLKVTVKEKPTGMLSAGAGYSSLDKVFFSATVQERNLLGRAYNLAFRGTFSGRSTAYDISLTNPAWRDTLLGVGSDLYYWTRDYKDYERKAVGGRFRLSYPLGEYTKLFWNYRLERYTISDVREHAARQIRDAEGTKWASSTYAAISRDTTDRIFNPSRGTVNTASIQYSGGLLQGDDDFIKTIYDSHFYYPLFWDTVFHWRGQVGVLFDNDGKEAPVFERFYLGGIDSVRGYPGWEISPRDPATNDRIGGTKQFFTNFEYLFPLNKDLGLVGLLFFDAGNVWDDDETFGSKLYKSVGTGIRWYSPLGPLRLEYGYGLDRLDGEKRSGVEFSIGQIF</sequence>
<dbReference type="Pfam" id="PF01103">
    <property type="entry name" value="Omp85"/>
    <property type="match status" value="1"/>
</dbReference>
<dbReference type="OrthoDB" id="9803054at2"/>
<keyword evidence="11" id="KW-1185">Reference proteome</keyword>
<dbReference type="InterPro" id="IPR000184">
    <property type="entry name" value="Bac_surfAg_D15"/>
</dbReference>
<evidence type="ECO:0000313" key="10">
    <source>
        <dbReference type="EMBL" id="SDB28467.1"/>
    </source>
</evidence>
<evidence type="ECO:0000256" key="7">
    <source>
        <dbReference type="ARBA" id="ARBA00023237"/>
    </source>
</evidence>
<dbReference type="PIRSF" id="PIRSF006076">
    <property type="entry name" value="OM_assembly_OMP85"/>
    <property type="match status" value="1"/>
</dbReference>
<dbReference type="Proteomes" id="UP000198771">
    <property type="component" value="Unassembled WGS sequence"/>
</dbReference>
<dbReference type="Gene3D" id="3.10.20.310">
    <property type="entry name" value="membrane protein fhac"/>
    <property type="match status" value="5"/>
</dbReference>
<keyword evidence="5" id="KW-0677">Repeat</keyword>
<dbReference type="Gene3D" id="2.40.160.50">
    <property type="entry name" value="membrane protein fhac: a member of the omp85/tpsb transporter family"/>
    <property type="match status" value="1"/>
</dbReference>
<feature type="domain" description="POTRA" evidence="9">
    <location>
        <begin position="409"/>
        <end position="491"/>
    </location>
</feature>
<keyword evidence="2" id="KW-1134">Transmembrane beta strand</keyword>
<dbReference type="STRING" id="617002.SAMN05660653_01352"/>
<dbReference type="AlphaFoldDB" id="A0A1G6C6H2"/>
<dbReference type="InterPro" id="IPR039910">
    <property type="entry name" value="D15-like"/>
</dbReference>
<dbReference type="PANTHER" id="PTHR12815:SF23">
    <property type="entry name" value="OUTER MEMBRANE PROTEIN ASSEMBLY FACTOR BAMA"/>
    <property type="match status" value="1"/>
</dbReference>
<evidence type="ECO:0000256" key="2">
    <source>
        <dbReference type="ARBA" id="ARBA00022452"/>
    </source>
</evidence>
<keyword evidence="3" id="KW-0812">Transmembrane</keyword>
<dbReference type="InterPro" id="IPR023707">
    <property type="entry name" value="OM_assembly_BamA"/>
</dbReference>
<evidence type="ECO:0000256" key="8">
    <source>
        <dbReference type="NCBIfam" id="TIGR03303"/>
    </source>
</evidence>
<dbReference type="Pfam" id="PF07244">
    <property type="entry name" value="POTRA"/>
    <property type="match status" value="5"/>
</dbReference>
<dbReference type="PANTHER" id="PTHR12815">
    <property type="entry name" value="SORTING AND ASSEMBLY MACHINERY SAMM50 PROTEIN FAMILY MEMBER"/>
    <property type="match status" value="1"/>
</dbReference>
<name>A0A1G6C6H2_9BACT</name>
<feature type="domain" description="POTRA" evidence="9">
    <location>
        <begin position="168"/>
        <end position="239"/>
    </location>
</feature>
<evidence type="ECO:0000313" key="11">
    <source>
        <dbReference type="Proteomes" id="UP000198771"/>
    </source>
</evidence>
<dbReference type="InterPro" id="IPR034746">
    <property type="entry name" value="POTRA"/>
</dbReference>
<dbReference type="GO" id="GO:0009279">
    <property type="term" value="C:cell outer membrane"/>
    <property type="evidence" value="ECO:0007669"/>
    <property type="project" value="UniProtKB-UniRule"/>
</dbReference>
<evidence type="ECO:0000256" key="6">
    <source>
        <dbReference type="ARBA" id="ARBA00023136"/>
    </source>
</evidence>
<dbReference type="EMBL" id="FMXO01000007">
    <property type="protein sequence ID" value="SDB28467.1"/>
    <property type="molecule type" value="Genomic_DNA"/>
</dbReference>
<proteinExistence type="inferred from homology"/>
<feature type="domain" description="POTRA" evidence="9">
    <location>
        <begin position="494"/>
        <end position="567"/>
    </location>
</feature>
<evidence type="ECO:0000256" key="1">
    <source>
        <dbReference type="ARBA" id="ARBA00004370"/>
    </source>
</evidence>
<keyword evidence="4" id="KW-0732">Signal</keyword>
<feature type="domain" description="POTRA" evidence="9">
    <location>
        <begin position="320"/>
        <end position="406"/>
    </location>
</feature>
<accession>A0A1G6C6H2</accession>
<evidence type="ECO:0000256" key="3">
    <source>
        <dbReference type="ARBA" id="ARBA00022692"/>
    </source>
</evidence>
<gene>
    <name evidence="10" type="ORF">SAMN05660653_01352</name>
</gene>
<evidence type="ECO:0000256" key="5">
    <source>
        <dbReference type="ARBA" id="ARBA00022737"/>
    </source>
</evidence>
<comment type="subcellular location">
    <subcellularLocation>
        <location evidence="1">Membrane</location>
    </subcellularLocation>
</comment>
<reference evidence="10 11" key="1">
    <citation type="submission" date="2016-10" db="EMBL/GenBank/DDBJ databases">
        <authorList>
            <person name="de Groot N.N."/>
        </authorList>
    </citation>
    <scope>NUCLEOTIDE SEQUENCE [LARGE SCALE GENOMIC DNA]</scope>
    <source>
        <strain evidence="10 11">ASO4-2</strain>
    </source>
</reference>
<keyword evidence="7" id="KW-0998">Cell outer membrane</keyword>
<dbReference type="HAMAP" id="MF_01430">
    <property type="entry name" value="OM_assembly_BamA"/>
    <property type="match status" value="1"/>
</dbReference>
<dbReference type="InterPro" id="IPR010827">
    <property type="entry name" value="BamA/TamA_POTRA"/>
</dbReference>
<organism evidence="10 11">
    <name type="scientific">Desulfonatronum thiosulfatophilum</name>
    <dbReference type="NCBI Taxonomy" id="617002"/>
    <lineage>
        <taxon>Bacteria</taxon>
        <taxon>Pseudomonadati</taxon>
        <taxon>Thermodesulfobacteriota</taxon>
        <taxon>Desulfovibrionia</taxon>
        <taxon>Desulfovibrionales</taxon>
        <taxon>Desulfonatronaceae</taxon>
        <taxon>Desulfonatronum</taxon>
    </lineage>
</organism>
<dbReference type="NCBIfam" id="TIGR03303">
    <property type="entry name" value="OM_YaeT"/>
    <property type="match status" value="1"/>
</dbReference>
<protein>
    <recommendedName>
        <fullName evidence="8">Outer membrane protein assembly factor BamA</fullName>
    </recommendedName>
</protein>
<dbReference type="RefSeq" id="WP_092119083.1">
    <property type="nucleotide sequence ID" value="NZ_FMXO01000007.1"/>
</dbReference>
<dbReference type="PROSITE" id="PS51779">
    <property type="entry name" value="POTRA"/>
    <property type="match status" value="5"/>
</dbReference>